<dbReference type="Gene3D" id="1.25.40.10">
    <property type="entry name" value="Tetratricopeptide repeat domain"/>
    <property type="match status" value="3"/>
</dbReference>
<evidence type="ECO:0000256" key="1">
    <source>
        <dbReference type="ARBA" id="ARBA00005820"/>
    </source>
</evidence>
<evidence type="ECO:0000259" key="7">
    <source>
        <dbReference type="PROSITE" id="PS51755"/>
    </source>
</evidence>
<dbReference type="Gene3D" id="1.10.10.10">
    <property type="entry name" value="Winged helix-like DNA-binding domain superfamily/Winged helix DNA-binding domain"/>
    <property type="match status" value="1"/>
</dbReference>
<dbReference type="PROSITE" id="PS51755">
    <property type="entry name" value="OMPR_PHOB"/>
    <property type="match status" value="1"/>
</dbReference>
<dbReference type="SUPFAM" id="SSF46894">
    <property type="entry name" value="C-terminal effector domain of the bipartite response regulators"/>
    <property type="match status" value="1"/>
</dbReference>
<proteinExistence type="inferred from homology"/>
<protein>
    <submittedName>
        <fullName evidence="8">BTAD domain-containing putative transcriptional regulator</fullName>
    </submittedName>
</protein>
<evidence type="ECO:0000256" key="4">
    <source>
        <dbReference type="ARBA" id="ARBA00023163"/>
    </source>
</evidence>
<dbReference type="Pfam" id="PF03704">
    <property type="entry name" value="BTAD"/>
    <property type="match status" value="1"/>
</dbReference>
<name>A0ABN2TCW7_9ACTN</name>
<dbReference type="Gene3D" id="3.40.50.300">
    <property type="entry name" value="P-loop containing nucleotide triphosphate hydrolases"/>
    <property type="match status" value="1"/>
</dbReference>
<dbReference type="Pfam" id="PF00486">
    <property type="entry name" value="Trans_reg_C"/>
    <property type="match status" value="1"/>
</dbReference>
<reference evidence="8 9" key="1">
    <citation type="journal article" date="2019" name="Int. J. Syst. Evol. Microbiol.">
        <title>The Global Catalogue of Microorganisms (GCM) 10K type strain sequencing project: providing services to taxonomists for standard genome sequencing and annotation.</title>
        <authorList>
            <consortium name="The Broad Institute Genomics Platform"/>
            <consortium name="The Broad Institute Genome Sequencing Center for Infectious Disease"/>
            <person name="Wu L."/>
            <person name="Ma J."/>
        </authorList>
    </citation>
    <scope>NUCLEOTIDE SEQUENCE [LARGE SCALE GENOMIC DNA]</scope>
    <source>
        <strain evidence="8 9">JCM 16013</strain>
    </source>
</reference>
<dbReference type="InterPro" id="IPR027417">
    <property type="entry name" value="P-loop_NTPase"/>
</dbReference>
<dbReference type="Pfam" id="PF00931">
    <property type="entry name" value="NB-ARC"/>
    <property type="match status" value="1"/>
</dbReference>
<keyword evidence="2" id="KW-0805">Transcription regulation</keyword>
<gene>
    <name evidence="8" type="ORF">GCM10009838_84600</name>
</gene>
<feature type="compositionally biased region" description="Low complexity" evidence="6">
    <location>
        <begin position="277"/>
        <end position="286"/>
    </location>
</feature>
<keyword evidence="4" id="KW-0804">Transcription</keyword>
<dbReference type="SMART" id="SM00028">
    <property type="entry name" value="TPR"/>
    <property type="match status" value="3"/>
</dbReference>
<evidence type="ECO:0000256" key="3">
    <source>
        <dbReference type="ARBA" id="ARBA00023125"/>
    </source>
</evidence>
<dbReference type="SMART" id="SM01043">
    <property type="entry name" value="BTAD"/>
    <property type="match status" value="1"/>
</dbReference>
<feature type="DNA-binding region" description="OmpR/PhoB-type" evidence="5">
    <location>
        <begin position="1"/>
        <end position="93"/>
    </location>
</feature>
<dbReference type="SUPFAM" id="SSF48452">
    <property type="entry name" value="TPR-like"/>
    <property type="match status" value="3"/>
</dbReference>
<dbReference type="PANTHER" id="PTHR35807:SF1">
    <property type="entry name" value="TRANSCRIPTIONAL REGULATOR REDD"/>
    <property type="match status" value="1"/>
</dbReference>
<organism evidence="8 9">
    <name type="scientific">Catenulispora subtropica</name>
    <dbReference type="NCBI Taxonomy" id="450798"/>
    <lineage>
        <taxon>Bacteria</taxon>
        <taxon>Bacillati</taxon>
        <taxon>Actinomycetota</taxon>
        <taxon>Actinomycetes</taxon>
        <taxon>Catenulisporales</taxon>
        <taxon>Catenulisporaceae</taxon>
        <taxon>Catenulispora</taxon>
    </lineage>
</organism>
<keyword evidence="9" id="KW-1185">Reference proteome</keyword>
<comment type="caution">
    <text evidence="8">The sequence shown here is derived from an EMBL/GenBank/DDBJ whole genome shotgun (WGS) entry which is preliminary data.</text>
</comment>
<dbReference type="PRINTS" id="PR00364">
    <property type="entry name" value="DISEASERSIST"/>
</dbReference>
<feature type="region of interest" description="Disordered" evidence="6">
    <location>
        <begin position="277"/>
        <end position="319"/>
    </location>
</feature>
<dbReference type="InterPro" id="IPR011990">
    <property type="entry name" value="TPR-like_helical_dom_sf"/>
</dbReference>
<sequence>MDFCILGPLETRHSGQEVRLGGPRQQTVMAMLLLEADKVVPVDRLIDAVWDDEPPATAREQIQICISALRRTLTTAHGGDLITTRSPGYQLRLAGGTLDERTFDTRVWAGRQAMRQGDAVSAAGTLREALGLWRGACLSNIDSTLVQRRAAQLNERRLGVVQECVEAELAAGLGEDVVAELVALVQENPLRERLRALLMKALYRTGRQAEALEEYRRTRSMLRIELGVEPSADLRQLHQLMLAGKPVVEPIRRTAPIAQVVPVPTASAGGAVAAASHSSANPAAPGLESGLSPSTEVASAEQISSPEAPGGPWPDRRIPALLPPTIPDFTGRADLVAEIPEGLAEAGADGNALPVAVLYGRGGAGKTTLAVHLAHLMAPSYPDGQLFAQLQSGSRRLDPAEVLGRFLHALGVSRPQVPDTLEERAEMYRDLLGRQRMLIVLDDAVSEAQINPLLPGGAQCAVLVTSRRRLTGLSAALRTEVAPLSGHGAAELLARVVGAERVAAEPQAVARLCELCGGLPLVLRIVGARLAARPHWSVGSLVERLADESHWLDELNYGDMGVRASLALSYDALSPGARRLFRLLALSEAPSFASWVGVPLLETDPLRAEDLLEELTEAYLLDTDASDGAGPCPQPVRYHFHTITRSFARERLMDTESPADRRDALRRLVGALLGLAEEAHRREYAGDYLLPTSAAVRWELPAALVERVLADPMAWYEQERQSLLAGVRQAAAGGLVDHAWSLALSAVALFESHSYFSDWRETHEIALKAACRLGDRRGEAAMRYSLGSLYMVERRNDLAERQFEQAGALFRQLGDEHGAALVLRYVAFLRRLGGDMEAAAARLAAALEAFRRAGDRVAEAYVLHNMAQIRLEYGEEEAARELLERAALICAETGNRRVAAQVQHRLGLMHLQRGDHEAAAGQFEAVLAAVREAGDRIGECHALLGLAAVDLRRGDVGRAERTLAATRELAVRTGDRMLHSRVALGLAEARLAGGDLADAADYADQAAHDFAETGATLLRVRALIIRGLIHRAGGEADKAQAVWRGAAELLAEGKLRFAAGLRAELEGHLAERRSSR</sequence>
<evidence type="ECO:0000313" key="8">
    <source>
        <dbReference type="EMBL" id="GAA2005477.1"/>
    </source>
</evidence>
<dbReference type="InterPro" id="IPR005158">
    <property type="entry name" value="BTAD"/>
</dbReference>
<dbReference type="RefSeq" id="WP_344662880.1">
    <property type="nucleotide sequence ID" value="NZ_BAAAQM010000086.1"/>
</dbReference>
<dbReference type="SMART" id="SM00862">
    <property type="entry name" value="Trans_reg_C"/>
    <property type="match status" value="1"/>
</dbReference>
<dbReference type="InterPro" id="IPR036388">
    <property type="entry name" value="WH-like_DNA-bd_sf"/>
</dbReference>
<dbReference type="InterPro" id="IPR051677">
    <property type="entry name" value="AfsR-DnrI-RedD_regulator"/>
</dbReference>
<accession>A0ABN2TCW7</accession>
<dbReference type="SUPFAM" id="SSF52540">
    <property type="entry name" value="P-loop containing nucleoside triphosphate hydrolases"/>
    <property type="match status" value="1"/>
</dbReference>
<dbReference type="InterPro" id="IPR001867">
    <property type="entry name" value="OmpR/PhoB-type_DNA-bd"/>
</dbReference>
<evidence type="ECO:0000256" key="5">
    <source>
        <dbReference type="PROSITE-ProRule" id="PRU01091"/>
    </source>
</evidence>
<evidence type="ECO:0000256" key="6">
    <source>
        <dbReference type="SAM" id="MobiDB-lite"/>
    </source>
</evidence>
<feature type="domain" description="OmpR/PhoB-type" evidence="7">
    <location>
        <begin position="1"/>
        <end position="93"/>
    </location>
</feature>
<dbReference type="InterPro" id="IPR016032">
    <property type="entry name" value="Sig_transdc_resp-reg_C-effctor"/>
</dbReference>
<dbReference type="PANTHER" id="PTHR35807">
    <property type="entry name" value="TRANSCRIPTIONAL REGULATOR REDD-RELATED"/>
    <property type="match status" value="1"/>
</dbReference>
<evidence type="ECO:0000256" key="2">
    <source>
        <dbReference type="ARBA" id="ARBA00023015"/>
    </source>
</evidence>
<dbReference type="InterPro" id="IPR019734">
    <property type="entry name" value="TPR_rpt"/>
</dbReference>
<dbReference type="Proteomes" id="UP001499854">
    <property type="component" value="Unassembled WGS sequence"/>
</dbReference>
<comment type="similarity">
    <text evidence="1">Belongs to the AfsR/DnrI/RedD regulatory family.</text>
</comment>
<dbReference type="EMBL" id="BAAAQM010000086">
    <property type="protein sequence ID" value="GAA2005477.1"/>
    <property type="molecule type" value="Genomic_DNA"/>
</dbReference>
<evidence type="ECO:0000313" key="9">
    <source>
        <dbReference type="Proteomes" id="UP001499854"/>
    </source>
</evidence>
<feature type="compositionally biased region" description="Polar residues" evidence="6">
    <location>
        <begin position="291"/>
        <end position="305"/>
    </location>
</feature>
<dbReference type="InterPro" id="IPR002182">
    <property type="entry name" value="NB-ARC"/>
</dbReference>
<keyword evidence="3 5" id="KW-0238">DNA-binding</keyword>
<dbReference type="CDD" id="cd15831">
    <property type="entry name" value="BTAD"/>
    <property type="match status" value="1"/>
</dbReference>